<keyword evidence="4 9" id="KW-0637">Prenyltransferase</keyword>
<comment type="subunit">
    <text evidence="9">Heterodimer of an alpha and a beta subunit.</text>
</comment>
<evidence type="ECO:0000313" key="12">
    <source>
        <dbReference type="Proteomes" id="UP000245699"/>
    </source>
</evidence>
<feature type="domain" description="Prenyltransferase alpha-alpha toroid" evidence="10">
    <location>
        <begin position="62"/>
        <end position="407"/>
    </location>
</feature>
<comment type="caution">
    <text evidence="11">The sequence shown here is derived from an EMBL/GenBank/DDBJ whole genome shotgun (WGS) entry which is preliminary data.</text>
</comment>
<comment type="catalytic activity">
    <reaction evidence="9">
        <text>L-cysteinyl-[protein] + (2E,6E)-farnesyl diphosphate = S-(2E,6E)-farnesyl-L-cysteinyl-[protein] + diphosphate</text>
        <dbReference type="Rhea" id="RHEA:13345"/>
        <dbReference type="Rhea" id="RHEA-COMP:10131"/>
        <dbReference type="Rhea" id="RHEA-COMP:11535"/>
        <dbReference type="ChEBI" id="CHEBI:29950"/>
        <dbReference type="ChEBI" id="CHEBI:33019"/>
        <dbReference type="ChEBI" id="CHEBI:86019"/>
        <dbReference type="ChEBI" id="CHEBI:175763"/>
    </reaction>
</comment>
<proteinExistence type="inferred from homology"/>
<keyword evidence="12" id="KW-1185">Reference proteome</keyword>
<dbReference type="InterPro" id="IPR008930">
    <property type="entry name" value="Terpenoid_cyclase/PrenylTrfase"/>
</dbReference>
<dbReference type="InterPro" id="IPR026872">
    <property type="entry name" value="FTB"/>
</dbReference>
<comment type="similarity">
    <text evidence="1 9">Belongs to the protein prenyltransferase subunit beta family.</text>
</comment>
<name>A0A2T9Z3A5_9FUNG</name>
<dbReference type="AlphaFoldDB" id="A0A2T9Z3A5"/>
<dbReference type="Gene3D" id="1.50.10.20">
    <property type="match status" value="1"/>
</dbReference>
<dbReference type="CDD" id="cd02893">
    <property type="entry name" value="FTase"/>
    <property type="match status" value="1"/>
</dbReference>
<dbReference type="PANTHER" id="PTHR11774:SF6">
    <property type="entry name" value="PROTEIN FARNESYLTRANSFERASE SUBUNIT BETA"/>
    <property type="match status" value="1"/>
</dbReference>
<dbReference type="InterPro" id="IPR001330">
    <property type="entry name" value="Prenyltrans"/>
</dbReference>
<sequence length="423" mass="47650">MFVTDKSYVNIIPYDFISNNDGFETETSLIQEDVEDEIIEIYENVENKNGTGYTNIISERVLTKEKHIKYVLKALNSLPSGYQGLNSSQPWFCYWTLNSLYHLQGEIPNEIKQRALNRLRLCKNSMGGFGGSSHDLPHLLATYAAVSSLVIIGGSDAFDLIDKEATRQFLLQMKRPDGSFNVHPGGEIDLRGSYCAIVVAYLLDILTEDLVENVVEFVKRCQNYDGGFGPYPGVESHGSYSFCAIAILDILGRFDLIDLESFSGYAANRQMAVEGGFSGRTNKLVDGCYSYWVGAIFPILHKALGLKNKSDYFFDRFALQRYIILCCQKKNTGGLRDKPGKYPDYYHTSYCLSGLSLAQYLALSQHELPNIDSETVSVTELSIETDEMLVYGDSKNLVQEIHPTFNLSNKKINEWMLLQKSQN</sequence>
<protein>
    <recommendedName>
        <fullName evidence="3 9">Protein farnesyltransferase subunit beta</fullName>
        <shortName evidence="9">FTase-beta</shortName>
        <ecNumber evidence="2 9">2.5.1.58</ecNumber>
    </recommendedName>
</protein>
<dbReference type="STRING" id="61424.A0A2T9Z3A5"/>
<keyword evidence="7" id="KW-0677">Repeat</keyword>
<evidence type="ECO:0000256" key="1">
    <source>
        <dbReference type="ARBA" id="ARBA00010497"/>
    </source>
</evidence>
<evidence type="ECO:0000256" key="4">
    <source>
        <dbReference type="ARBA" id="ARBA00022602"/>
    </source>
</evidence>
<evidence type="ECO:0000256" key="7">
    <source>
        <dbReference type="ARBA" id="ARBA00022737"/>
    </source>
</evidence>
<reference evidence="11 12" key="1">
    <citation type="journal article" date="2018" name="MBio">
        <title>Comparative Genomics Reveals the Core Gene Toolbox for the Fungus-Insect Symbiosis.</title>
        <authorList>
            <person name="Wang Y."/>
            <person name="Stata M."/>
            <person name="Wang W."/>
            <person name="Stajich J.E."/>
            <person name="White M.M."/>
            <person name="Moncalvo J.M."/>
        </authorList>
    </citation>
    <scope>NUCLEOTIDE SEQUENCE [LARGE SCALE GENOMIC DNA]</scope>
    <source>
        <strain evidence="11 12">AUS-77-4</strain>
    </source>
</reference>
<evidence type="ECO:0000256" key="8">
    <source>
        <dbReference type="ARBA" id="ARBA00022833"/>
    </source>
</evidence>
<dbReference type="SUPFAM" id="SSF48239">
    <property type="entry name" value="Terpenoid cyclases/Protein prenyltransferases"/>
    <property type="match status" value="1"/>
</dbReference>
<dbReference type="GO" id="GO:0008270">
    <property type="term" value="F:zinc ion binding"/>
    <property type="evidence" value="ECO:0007669"/>
    <property type="project" value="UniProtKB-UniRule"/>
</dbReference>
<keyword evidence="8 9" id="KW-0862">Zinc</keyword>
<keyword evidence="6 9" id="KW-0479">Metal-binding</keyword>
<gene>
    <name evidence="11" type="ORF">BB559_001084</name>
</gene>
<comment type="function">
    <text evidence="9">Catalyzes the transfer of a farnesyl moiety from farnesyl diphosphate to a cysteine at the fourth position from the C-terminus of several proteins. The beta subunit is responsible for peptide-binding.</text>
</comment>
<accession>A0A2T9Z3A5</accession>
<evidence type="ECO:0000259" key="10">
    <source>
        <dbReference type="Pfam" id="PF00432"/>
    </source>
</evidence>
<dbReference type="PANTHER" id="PTHR11774">
    <property type="entry name" value="GERANYLGERANYL TRANSFERASE TYPE BETA SUBUNIT"/>
    <property type="match status" value="1"/>
</dbReference>
<evidence type="ECO:0000256" key="9">
    <source>
        <dbReference type="RuleBase" id="RU365056"/>
    </source>
</evidence>
<dbReference type="EC" id="2.5.1.58" evidence="2 9"/>
<evidence type="ECO:0000256" key="6">
    <source>
        <dbReference type="ARBA" id="ARBA00022723"/>
    </source>
</evidence>
<comment type="cofactor">
    <cofactor evidence="9">
        <name>Zn(2+)</name>
        <dbReference type="ChEBI" id="CHEBI:29105"/>
    </cofactor>
    <text evidence="9">Binds 1 zinc ion per subunit.</text>
</comment>
<dbReference type="GO" id="GO:0097354">
    <property type="term" value="P:prenylation"/>
    <property type="evidence" value="ECO:0007669"/>
    <property type="project" value="UniProtKB-UniRule"/>
</dbReference>
<evidence type="ECO:0000256" key="5">
    <source>
        <dbReference type="ARBA" id="ARBA00022679"/>
    </source>
</evidence>
<evidence type="ECO:0000256" key="2">
    <source>
        <dbReference type="ARBA" id="ARBA00012702"/>
    </source>
</evidence>
<dbReference type="GO" id="GO:0004660">
    <property type="term" value="F:protein farnesyltransferase activity"/>
    <property type="evidence" value="ECO:0007669"/>
    <property type="project" value="UniProtKB-UniRule"/>
</dbReference>
<organism evidence="11 12">
    <name type="scientific">Furculomyces boomerangus</name>
    <dbReference type="NCBI Taxonomy" id="61424"/>
    <lineage>
        <taxon>Eukaryota</taxon>
        <taxon>Fungi</taxon>
        <taxon>Fungi incertae sedis</taxon>
        <taxon>Zoopagomycota</taxon>
        <taxon>Kickxellomycotina</taxon>
        <taxon>Harpellomycetes</taxon>
        <taxon>Harpellales</taxon>
        <taxon>Harpellaceae</taxon>
        <taxon>Furculomyces</taxon>
    </lineage>
</organism>
<dbReference type="GO" id="GO:0005965">
    <property type="term" value="C:protein farnesyltransferase complex"/>
    <property type="evidence" value="ECO:0007669"/>
    <property type="project" value="UniProtKB-UniRule"/>
</dbReference>
<evidence type="ECO:0000313" key="11">
    <source>
        <dbReference type="EMBL" id="PVU99024.1"/>
    </source>
</evidence>
<keyword evidence="5 9" id="KW-0808">Transferase</keyword>
<dbReference type="Proteomes" id="UP000245699">
    <property type="component" value="Unassembled WGS sequence"/>
</dbReference>
<dbReference type="Pfam" id="PF00432">
    <property type="entry name" value="Prenyltrans"/>
    <property type="match status" value="1"/>
</dbReference>
<dbReference type="InterPro" id="IPR045089">
    <property type="entry name" value="PGGT1B-like"/>
</dbReference>
<evidence type="ECO:0000256" key="3">
    <source>
        <dbReference type="ARBA" id="ARBA00015798"/>
    </source>
</evidence>
<dbReference type="OrthoDB" id="10261146at2759"/>
<dbReference type="EMBL" id="MBFT01000057">
    <property type="protein sequence ID" value="PVU99024.1"/>
    <property type="molecule type" value="Genomic_DNA"/>
</dbReference>